<keyword evidence="2" id="KW-1185">Reference proteome</keyword>
<proteinExistence type="predicted"/>
<accession>A0AAW1DZG3</accession>
<comment type="caution">
    <text evidence="1">The sequence shown here is derived from an EMBL/GenBank/DDBJ whole genome shotgun (WGS) entry which is preliminary data.</text>
</comment>
<dbReference type="Proteomes" id="UP001488805">
    <property type="component" value="Unassembled WGS sequence"/>
</dbReference>
<dbReference type="AlphaFoldDB" id="A0AAW1DZG3"/>
<protein>
    <recommendedName>
        <fullName evidence="3">Secreted protein</fullName>
    </recommendedName>
</protein>
<reference evidence="1 2" key="1">
    <citation type="journal article" date="2024" name="Genome Biol. Evol.">
        <title>Chromosome-level genome assembly of the viviparous eelpout Zoarces viviparus.</title>
        <authorList>
            <person name="Fuhrmann N."/>
            <person name="Brasseur M.V."/>
            <person name="Bakowski C.E."/>
            <person name="Podsiadlowski L."/>
            <person name="Prost S."/>
            <person name="Krehenwinkel H."/>
            <person name="Mayer C."/>
        </authorList>
    </citation>
    <scope>NUCLEOTIDE SEQUENCE [LARGE SCALE GENOMIC DNA]</scope>
    <source>
        <strain evidence="1">NO-MEL_2022_Ind0_liver</strain>
    </source>
</reference>
<evidence type="ECO:0000313" key="2">
    <source>
        <dbReference type="Proteomes" id="UP001488805"/>
    </source>
</evidence>
<dbReference type="EMBL" id="JBCEZU010000586">
    <property type="protein sequence ID" value="KAK9515701.1"/>
    <property type="molecule type" value="Genomic_DNA"/>
</dbReference>
<sequence length="92" mass="10105">MGAFRVLLGSLHYMGLYMQLSVSTRQAGHGEVENHISGNGRCAVRFRIPLIHPPTRGLQKALCVWGERTAQVMPSARTREEELNKEGLAGGC</sequence>
<evidence type="ECO:0000313" key="1">
    <source>
        <dbReference type="EMBL" id="KAK9515701.1"/>
    </source>
</evidence>
<gene>
    <name evidence="1" type="ORF">VZT92_026327</name>
</gene>
<organism evidence="1 2">
    <name type="scientific">Zoarces viviparus</name>
    <name type="common">Viviparous eelpout</name>
    <name type="synonym">Blennius viviparus</name>
    <dbReference type="NCBI Taxonomy" id="48416"/>
    <lineage>
        <taxon>Eukaryota</taxon>
        <taxon>Metazoa</taxon>
        <taxon>Chordata</taxon>
        <taxon>Craniata</taxon>
        <taxon>Vertebrata</taxon>
        <taxon>Euteleostomi</taxon>
        <taxon>Actinopterygii</taxon>
        <taxon>Neopterygii</taxon>
        <taxon>Teleostei</taxon>
        <taxon>Neoteleostei</taxon>
        <taxon>Acanthomorphata</taxon>
        <taxon>Eupercaria</taxon>
        <taxon>Perciformes</taxon>
        <taxon>Cottioidei</taxon>
        <taxon>Zoarcales</taxon>
        <taxon>Zoarcidae</taxon>
        <taxon>Zoarcinae</taxon>
        <taxon>Zoarces</taxon>
    </lineage>
</organism>
<name>A0AAW1DZG3_ZOAVI</name>
<evidence type="ECO:0008006" key="3">
    <source>
        <dbReference type="Google" id="ProtNLM"/>
    </source>
</evidence>